<reference evidence="2" key="1">
    <citation type="journal article" date="2023" name="Science">
        <title>Genome structures resolve the early diversification of teleost fishes.</title>
        <authorList>
            <person name="Parey E."/>
            <person name="Louis A."/>
            <person name="Montfort J."/>
            <person name="Bouchez O."/>
            <person name="Roques C."/>
            <person name="Iampietro C."/>
            <person name="Lluch J."/>
            <person name="Castinel A."/>
            <person name="Donnadieu C."/>
            <person name="Desvignes T."/>
            <person name="Floi Bucao C."/>
            <person name="Jouanno E."/>
            <person name="Wen M."/>
            <person name="Mejri S."/>
            <person name="Dirks R."/>
            <person name="Jansen H."/>
            <person name="Henkel C."/>
            <person name="Chen W.J."/>
            <person name="Zahm M."/>
            <person name="Cabau C."/>
            <person name="Klopp C."/>
            <person name="Thompson A.W."/>
            <person name="Robinson-Rechavi M."/>
            <person name="Braasch I."/>
            <person name="Lecointre G."/>
            <person name="Bobe J."/>
            <person name="Postlethwait J.H."/>
            <person name="Berthelot C."/>
            <person name="Roest Crollius H."/>
            <person name="Guiguen Y."/>
        </authorList>
    </citation>
    <scope>NUCLEOTIDE SEQUENCE</scope>
    <source>
        <strain evidence="2">WJC10195</strain>
    </source>
</reference>
<feature type="region of interest" description="Disordered" evidence="1">
    <location>
        <begin position="1"/>
        <end position="54"/>
    </location>
</feature>
<evidence type="ECO:0000313" key="3">
    <source>
        <dbReference type="Proteomes" id="UP001152622"/>
    </source>
</evidence>
<protein>
    <submittedName>
        <fullName evidence="2">Uncharacterized protein</fullName>
    </submittedName>
</protein>
<keyword evidence="3" id="KW-1185">Reference proteome</keyword>
<dbReference type="Proteomes" id="UP001152622">
    <property type="component" value="Chromosome 3"/>
</dbReference>
<proteinExistence type="predicted"/>
<comment type="caution">
    <text evidence="2">The sequence shown here is derived from an EMBL/GenBank/DDBJ whole genome shotgun (WGS) entry which is preliminary data.</text>
</comment>
<evidence type="ECO:0000256" key="1">
    <source>
        <dbReference type="SAM" id="MobiDB-lite"/>
    </source>
</evidence>
<sequence>MPGAIGNSSASRFHPGTASGREKARRRTRESLEGIVKKNRPAELTPGYQPNAPAQREALRQEYGSEKPGRRDYPPALLLFVGRPGGNSFQQCETNGGTGEKA</sequence>
<accession>A0A9Q1J494</accession>
<evidence type="ECO:0000313" key="2">
    <source>
        <dbReference type="EMBL" id="KAJ8367862.1"/>
    </source>
</evidence>
<name>A0A9Q1J494_SYNKA</name>
<dbReference type="AlphaFoldDB" id="A0A9Q1J494"/>
<gene>
    <name evidence="2" type="ORF">SKAU_G00078900</name>
</gene>
<feature type="compositionally biased region" description="Polar residues" evidence="1">
    <location>
        <begin position="1"/>
        <end position="11"/>
    </location>
</feature>
<organism evidence="2 3">
    <name type="scientific">Synaphobranchus kaupii</name>
    <name type="common">Kaup's arrowtooth eel</name>
    <dbReference type="NCBI Taxonomy" id="118154"/>
    <lineage>
        <taxon>Eukaryota</taxon>
        <taxon>Metazoa</taxon>
        <taxon>Chordata</taxon>
        <taxon>Craniata</taxon>
        <taxon>Vertebrata</taxon>
        <taxon>Euteleostomi</taxon>
        <taxon>Actinopterygii</taxon>
        <taxon>Neopterygii</taxon>
        <taxon>Teleostei</taxon>
        <taxon>Anguilliformes</taxon>
        <taxon>Synaphobranchidae</taxon>
        <taxon>Synaphobranchus</taxon>
    </lineage>
</organism>
<dbReference type="EMBL" id="JAINUF010000003">
    <property type="protein sequence ID" value="KAJ8367862.1"/>
    <property type="molecule type" value="Genomic_DNA"/>
</dbReference>